<sequence length="643" mass="72161">MEDLESEDVSSCLSMPSSSALLEDMFVLHNTNSVVNVKLTQKNIVLEHVSPAKNNRHEEIVIEISDIVGCHIMKEKKRTRKESLSLGRSIFLCLYSYPLRFRGKLLQKQLQRIRETITLEINKHKEEEENVNVAKRWQKALLWLLKSGEIVDLQGIQELPPQRNLLVFVNPRSGPGRALQIFRERVVPVLAESDIKYKLVVTDRSNCARDFVKTQNLATWNGVVVVSGDGLLYEVYNKSSVLLVSLSVNKKLDNNSCGKKFLNFHREPYVGKTVISSVLNVIHGRVSPMDLVRVSTAKETVYSFLSIGWGIMADIDIESEKLRAIGEARFGLWAIVRSIGLRKYSGRLSYLPVDGYLPKATKQLISQYRMKRSVTSGGSDYVTTSHEERNSSIKNKIQQMVRSKSLNFTLEEQRSKKSMSKVFMNKKSSDSSSLENSNSSSDFMVEPEKTYLSGDEGTMTHQSEIQPTGACSGQIETKSVQSTSWSEAPELPVVTLNDESYDIPTVCEKTCNDTAQSSLLPPINQPLPSNWVVVEGDFIVVYASHQTHLGTDVFFAPNAKLDDGLMWLVIIQAGVSRVQVINFLLSLQNGKHVDIPYVTMIPVRAFRLEPFSADGYMTIDGEAVDCVPLQAEVLPSLTRIMTR</sequence>
<dbReference type="SUPFAM" id="SSF111331">
    <property type="entry name" value="NAD kinase/diacylglycerol kinase-like"/>
    <property type="match status" value="1"/>
</dbReference>
<evidence type="ECO:0000256" key="3">
    <source>
        <dbReference type="ARBA" id="ARBA00022777"/>
    </source>
</evidence>
<reference evidence="8" key="1">
    <citation type="submission" date="2025-08" db="UniProtKB">
        <authorList>
            <consortium name="RefSeq"/>
        </authorList>
    </citation>
    <scope>IDENTIFICATION</scope>
    <source>
        <tissue evidence="8">Muscle</tissue>
    </source>
</reference>
<dbReference type="Gene3D" id="2.60.200.40">
    <property type="match status" value="1"/>
</dbReference>
<evidence type="ECO:0000256" key="5">
    <source>
        <dbReference type="SAM" id="MobiDB-lite"/>
    </source>
</evidence>
<accession>A0ABM1BJ32</accession>
<keyword evidence="3" id="KW-0418">Kinase</keyword>
<protein>
    <submittedName>
        <fullName evidence="8">Sphingosine kinase 1-like</fullName>
    </submittedName>
</protein>
<feature type="domain" description="DAGKc" evidence="6">
    <location>
        <begin position="160"/>
        <end position="237"/>
    </location>
</feature>
<evidence type="ECO:0000259" key="6">
    <source>
        <dbReference type="PROSITE" id="PS50146"/>
    </source>
</evidence>
<keyword evidence="7" id="KW-1185">Reference proteome</keyword>
<keyword evidence="2" id="KW-0547">Nucleotide-binding</keyword>
<evidence type="ECO:0000256" key="4">
    <source>
        <dbReference type="ARBA" id="ARBA00022840"/>
    </source>
</evidence>
<dbReference type="GeneID" id="106467218"/>
<organism evidence="7 8">
    <name type="scientific">Limulus polyphemus</name>
    <name type="common">Atlantic horseshoe crab</name>
    <dbReference type="NCBI Taxonomy" id="6850"/>
    <lineage>
        <taxon>Eukaryota</taxon>
        <taxon>Metazoa</taxon>
        <taxon>Ecdysozoa</taxon>
        <taxon>Arthropoda</taxon>
        <taxon>Chelicerata</taxon>
        <taxon>Merostomata</taxon>
        <taxon>Xiphosura</taxon>
        <taxon>Limulidae</taxon>
        <taxon>Limulus</taxon>
    </lineage>
</organism>
<dbReference type="InterPro" id="IPR001206">
    <property type="entry name" value="Diacylglycerol_kinase_cat_dom"/>
</dbReference>
<feature type="compositionally biased region" description="Low complexity" evidence="5">
    <location>
        <begin position="430"/>
        <end position="442"/>
    </location>
</feature>
<dbReference type="InterPro" id="IPR045540">
    <property type="entry name" value="YegS/DAGK_C"/>
</dbReference>
<evidence type="ECO:0000313" key="7">
    <source>
        <dbReference type="Proteomes" id="UP000694941"/>
    </source>
</evidence>
<dbReference type="Gene3D" id="3.40.50.10330">
    <property type="entry name" value="Probable inorganic polyphosphate/atp-NAD kinase, domain 1"/>
    <property type="match status" value="1"/>
</dbReference>
<proteinExistence type="predicted"/>
<keyword evidence="4" id="KW-0067">ATP-binding</keyword>
<dbReference type="Proteomes" id="UP000694941">
    <property type="component" value="Unplaced"/>
</dbReference>
<gene>
    <name evidence="8" type="primary">LOC106467218</name>
</gene>
<dbReference type="Pfam" id="PF00781">
    <property type="entry name" value="DAGK_cat"/>
    <property type="match status" value="1"/>
</dbReference>
<name>A0ABM1BJ32_LIMPO</name>
<feature type="region of interest" description="Disordered" evidence="5">
    <location>
        <begin position="419"/>
        <end position="446"/>
    </location>
</feature>
<keyword evidence="1" id="KW-0808">Transferase</keyword>
<evidence type="ECO:0000256" key="1">
    <source>
        <dbReference type="ARBA" id="ARBA00022679"/>
    </source>
</evidence>
<dbReference type="InterPro" id="IPR017438">
    <property type="entry name" value="ATP-NAD_kinase_N"/>
</dbReference>
<dbReference type="PANTHER" id="PTHR12358:SF112">
    <property type="entry name" value="LD11247P-RELATED"/>
    <property type="match status" value="1"/>
</dbReference>
<dbReference type="PROSITE" id="PS50146">
    <property type="entry name" value="DAGK"/>
    <property type="match status" value="1"/>
</dbReference>
<dbReference type="InterPro" id="IPR016064">
    <property type="entry name" value="NAD/diacylglycerol_kinase_sf"/>
</dbReference>
<dbReference type="Pfam" id="PF19279">
    <property type="entry name" value="YegS_C"/>
    <property type="match status" value="1"/>
</dbReference>
<evidence type="ECO:0000313" key="8">
    <source>
        <dbReference type="RefSeq" id="XP_013783000.1"/>
    </source>
</evidence>
<dbReference type="RefSeq" id="XP_013783000.1">
    <property type="nucleotide sequence ID" value="XM_013927546.2"/>
</dbReference>
<dbReference type="InterPro" id="IPR050187">
    <property type="entry name" value="Lipid_Phosphate_FormReg"/>
</dbReference>
<evidence type="ECO:0000256" key="2">
    <source>
        <dbReference type="ARBA" id="ARBA00022741"/>
    </source>
</evidence>
<dbReference type="PANTHER" id="PTHR12358">
    <property type="entry name" value="SPHINGOSINE KINASE"/>
    <property type="match status" value="1"/>
</dbReference>